<evidence type="ECO:0000256" key="1">
    <source>
        <dbReference type="SAM" id="SignalP"/>
    </source>
</evidence>
<dbReference type="Proteomes" id="UP000296049">
    <property type="component" value="Unassembled WGS sequence"/>
</dbReference>
<evidence type="ECO:0000313" key="2">
    <source>
        <dbReference type="EMBL" id="EOA96786.1"/>
    </source>
</evidence>
<evidence type="ECO:0000313" key="3">
    <source>
        <dbReference type="Proteomes" id="UP000296049"/>
    </source>
</evidence>
<feature type="chain" id="PRO_5004343489" description="Secreted protein" evidence="1">
    <location>
        <begin position="28"/>
        <end position="100"/>
    </location>
</feature>
<organism evidence="2 3">
    <name type="scientific">Anas platyrhynchos</name>
    <name type="common">Mallard</name>
    <name type="synonym">Anas boschas</name>
    <dbReference type="NCBI Taxonomy" id="8839"/>
    <lineage>
        <taxon>Eukaryota</taxon>
        <taxon>Metazoa</taxon>
        <taxon>Chordata</taxon>
        <taxon>Craniata</taxon>
        <taxon>Vertebrata</taxon>
        <taxon>Euteleostomi</taxon>
        <taxon>Archelosauria</taxon>
        <taxon>Archosauria</taxon>
        <taxon>Dinosauria</taxon>
        <taxon>Saurischia</taxon>
        <taxon>Theropoda</taxon>
        <taxon>Coelurosauria</taxon>
        <taxon>Aves</taxon>
        <taxon>Neognathae</taxon>
        <taxon>Galloanserae</taxon>
        <taxon>Anseriformes</taxon>
        <taxon>Anatidae</taxon>
        <taxon>Anatinae</taxon>
        <taxon>Anas</taxon>
    </lineage>
</organism>
<dbReference type="EMBL" id="KB743879">
    <property type="protein sequence ID" value="EOA96786.1"/>
    <property type="molecule type" value="Genomic_DNA"/>
</dbReference>
<reference evidence="3" key="1">
    <citation type="journal article" date="2013" name="Nat. Genet.">
        <title>The duck genome and transcriptome provide insight into an avian influenza virus reservoir species.</title>
        <authorList>
            <person name="Huang Y."/>
            <person name="Li Y."/>
            <person name="Burt D.W."/>
            <person name="Chen H."/>
            <person name="Zhang Y."/>
            <person name="Qian W."/>
            <person name="Kim H."/>
            <person name="Gan S."/>
            <person name="Zhao Y."/>
            <person name="Li J."/>
            <person name="Yi K."/>
            <person name="Feng H."/>
            <person name="Zhu P."/>
            <person name="Li B."/>
            <person name="Liu Q."/>
            <person name="Fairley S."/>
            <person name="Magor K.E."/>
            <person name="Du Z."/>
            <person name="Hu X."/>
            <person name="Goodman L."/>
            <person name="Tafer H."/>
            <person name="Vignal A."/>
            <person name="Lee T."/>
            <person name="Kim K.W."/>
            <person name="Sheng Z."/>
            <person name="An Y."/>
            <person name="Searle S."/>
            <person name="Herrero J."/>
            <person name="Groenen M.A."/>
            <person name="Crooijmans R.P."/>
            <person name="Faraut T."/>
            <person name="Cai Q."/>
            <person name="Webster R.G."/>
            <person name="Aldridge J.R."/>
            <person name="Warren W.C."/>
            <person name="Bartschat S."/>
            <person name="Kehr S."/>
            <person name="Marz M."/>
            <person name="Stadler P.F."/>
            <person name="Smith J."/>
            <person name="Kraus R.H."/>
            <person name="Zhao Y."/>
            <person name="Ren L."/>
            <person name="Fei J."/>
            <person name="Morisson M."/>
            <person name="Kaiser P."/>
            <person name="Griffin D.K."/>
            <person name="Rao M."/>
            <person name="Pitel F."/>
            <person name="Wang J."/>
            <person name="Li N."/>
        </authorList>
    </citation>
    <scope>NUCLEOTIDE SEQUENCE [LARGE SCALE GENOMIC DNA]</scope>
</reference>
<keyword evidence="3" id="KW-1185">Reference proteome</keyword>
<dbReference type="AlphaFoldDB" id="R0JIG0"/>
<keyword evidence="1" id="KW-0732">Signal</keyword>
<evidence type="ECO:0008006" key="4">
    <source>
        <dbReference type="Google" id="ProtNLM"/>
    </source>
</evidence>
<gene>
    <name evidence="2" type="ORF">Anapl_10162</name>
</gene>
<sequence length="100" mass="11087">MWASWALRGAPGCRVPVLLASLSQCHGMLWEVGSLPLSCVSRRVKVFHKVRLCKLLQCVLVFDVRDLKFSNFICLTVLSKFAVSASSSASHMLQKCCSWG</sequence>
<accession>R0JIG0</accession>
<proteinExistence type="predicted"/>
<protein>
    <recommendedName>
        <fullName evidence="4">Secreted protein</fullName>
    </recommendedName>
</protein>
<name>R0JIG0_ANAPL</name>
<feature type="signal peptide" evidence="1">
    <location>
        <begin position="1"/>
        <end position="27"/>
    </location>
</feature>